<evidence type="ECO:0000313" key="3">
    <source>
        <dbReference type="Proteomes" id="UP000807342"/>
    </source>
</evidence>
<feature type="chain" id="PRO_5040471094" description="Secreted protein" evidence="1">
    <location>
        <begin position="27"/>
        <end position="83"/>
    </location>
</feature>
<gene>
    <name evidence="2" type="ORF">P691DRAFT_141540</name>
</gene>
<dbReference type="Proteomes" id="UP000807342">
    <property type="component" value="Unassembled WGS sequence"/>
</dbReference>
<evidence type="ECO:0000256" key="1">
    <source>
        <dbReference type="SAM" id="SignalP"/>
    </source>
</evidence>
<dbReference type="EMBL" id="MU151215">
    <property type="protein sequence ID" value="KAF9447108.1"/>
    <property type="molecule type" value="Genomic_DNA"/>
</dbReference>
<keyword evidence="1" id="KW-0732">Signal</keyword>
<evidence type="ECO:0000313" key="2">
    <source>
        <dbReference type="EMBL" id="KAF9447108.1"/>
    </source>
</evidence>
<dbReference type="AlphaFoldDB" id="A0A9P5X939"/>
<organism evidence="2 3">
    <name type="scientific">Macrolepiota fuliginosa MF-IS2</name>
    <dbReference type="NCBI Taxonomy" id="1400762"/>
    <lineage>
        <taxon>Eukaryota</taxon>
        <taxon>Fungi</taxon>
        <taxon>Dikarya</taxon>
        <taxon>Basidiomycota</taxon>
        <taxon>Agaricomycotina</taxon>
        <taxon>Agaricomycetes</taxon>
        <taxon>Agaricomycetidae</taxon>
        <taxon>Agaricales</taxon>
        <taxon>Agaricineae</taxon>
        <taxon>Agaricaceae</taxon>
        <taxon>Macrolepiota</taxon>
    </lineage>
</organism>
<name>A0A9P5X939_9AGAR</name>
<sequence length="83" mass="9281">MQRALDTLSHATLICFLILGTRCSVSQRVRLGGTRLVAHRTLHILSPYSGAESLCYIFHRSQSGQLKIVPITSRSELALHETY</sequence>
<keyword evidence="3" id="KW-1185">Reference proteome</keyword>
<comment type="caution">
    <text evidence="2">The sequence shown here is derived from an EMBL/GenBank/DDBJ whole genome shotgun (WGS) entry which is preliminary data.</text>
</comment>
<feature type="signal peptide" evidence="1">
    <location>
        <begin position="1"/>
        <end position="26"/>
    </location>
</feature>
<accession>A0A9P5X939</accession>
<reference evidence="2" key="1">
    <citation type="submission" date="2020-11" db="EMBL/GenBank/DDBJ databases">
        <authorList>
            <consortium name="DOE Joint Genome Institute"/>
            <person name="Ahrendt S."/>
            <person name="Riley R."/>
            <person name="Andreopoulos W."/>
            <person name="Labutti K."/>
            <person name="Pangilinan J."/>
            <person name="Ruiz-Duenas F.J."/>
            <person name="Barrasa J.M."/>
            <person name="Sanchez-Garcia M."/>
            <person name="Camarero S."/>
            <person name="Miyauchi S."/>
            <person name="Serrano A."/>
            <person name="Linde D."/>
            <person name="Babiker R."/>
            <person name="Drula E."/>
            <person name="Ayuso-Fernandez I."/>
            <person name="Pacheco R."/>
            <person name="Padilla G."/>
            <person name="Ferreira P."/>
            <person name="Barriuso J."/>
            <person name="Kellner H."/>
            <person name="Castanera R."/>
            <person name="Alfaro M."/>
            <person name="Ramirez L."/>
            <person name="Pisabarro A.G."/>
            <person name="Kuo A."/>
            <person name="Tritt A."/>
            <person name="Lipzen A."/>
            <person name="He G."/>
            <person name="Yan M."/>
            <person name="Ng V."/>
            <person name="Cullen D."/>
            <person name="Martin F."/>
            <person name="Rosso M.-N."/>
            <person name="Henrissat B."/>
            <person name="Hibbett D."/>
            <person name="Martinez A.T."/>
            <person name="Grigoriev I.V."/>
        </authorList>
    </citation>
    <scope>NUCLEOTIDE SEQUENCE</scope>
    <source>
        <strain evidence="2">MF-IS2</strain>
    </source>
</reference>
<protein>
    <recommendedName>
        <fullName evidence="4">Secreted protein</fullName>
    </recommendedName>
</protein>
<proteinExistence type="predicted"/>
<evidence type="ECO:0008006" key="4">
    <source>
        <dbReference type="Google" id="ProtNLM"/>
    </source>
</evidence>